<evidence type="ECO:0000256" key="6">
    <source>
        <dbReference type="SAM" id="Coils"/>
    </source>
</evidence>
<dbReference type="EMBL" id="JBFOLK010000004">
    <property type="protein sequence ID" value="KAL2519073.1"/>
    <property type="molecule type" value="Genomic_DNA"/>
</dbReference>
<protein>
    <submittedName>
        <fullName evidence="8">Protein FLX-like 3</fullName>
    </submittedName>
</protein>
<comment type="similarity">
    <text evidence="1">Belongs to the FLX family.</text>
</comment>
<accession>A0ABD1U254</accession>
<reference evidence="9" key="1">
    <citation type="submission" date="2024-07" db="EMBL/GenBank/DDBJ databases">
        <title>Two chromosome-level genome assemblies of Korean endemic species Abeliophyllum distichum and Forsythia ovata (Oleaceae).</title>
        <authorList>
            <person name="Jang H."/>
        </authorList>
    </citation>
    <scope>NUCLEOTIDE SEQUENCE [LARGE SCALE GENOMIC DNA]</scope>
</reference>
<sequence length="326" mass="37063">MLLVSCKRGKRNLSQEATSSLKICPITDLAQTNPPLAYSKYRVAFGFIELQKNLVNFTVFVMAGRNHMPRHPDNFRGVRDGPHSFLERGPGPIPPHPVALEEELELQHRDIQRLLAENRHVVDDNVMLQRELTAVKDEIHRIGQVIPKVRADREIQTRELIDRGLKLEAELRSAEPLRAEVVQLRAEAQKLSSLRQELSSQVQTLTKDINRMQAENLQIAAMKTDIDKMGKEMVDARRMYEYEKKVNEEVVEQNRSLEKNLLSMAREIEKLRAEQASVERRARGLGVGGGYGMLNGSPETRYPGPYGDVYGAGPWGSYDKRGPPRH</sequence>
<dbReference type="PANTHER" id="PTHR33405:SF19">
    <property type="entry name" value="OS08G0430100 PROTEIN"/>
    <property type="match status" value="1"/>
</dbReference>
<gene>
    <name evidence="8" type="ORF">Adt_15320</name>
</gene>
<proteinExistence type="inferred from homology"/>
<organism evidence="8 9">
    <name type="scientific">Abeliophyllum distichum</name>
    <dbReference type="NCBI Taxonomy" id="126358"/>
    <lineage>
        <taxon>Eukaryota</taxon>
        <taxon>Viridiplantae</taxon>
        <taxon>Streptophyta</taxon>
        <taxon>Embryophyta</taxon>
        <taxon>Tracheophyta</taxon>
        <taxon>Spermatophyta</taxon>
        <taxon>Magnoliopsida</taxon>
        <taxon>eudicotyledons</taxon>
        <taxon>Gunneridae</taxon>
        <taxon>Pentapetalae</taxon>
        <taxon>asterids</taxon>
        <taxon>lamiids</taxon>
        <taxon>Lamiales</taxon>
        <taxon>Oleaceae</taxon>
        <taxon>Forsythieae</taxon>
        <taxon>Abeliophyllum</taxon>
    </lineage>
</organism>
<evidence type="ECO:0000256" key="2">
    <source>
        <dbReference type="ARBA" id="ARBA00022473"/>
    </source>
</evidence>
<feature type="coiled-coil region" evidence="6">
    <location>
        <begin position="247"/>
        <end position="281"/>
    </location>
</feature>
<keyword evidence="4 6" id="KW-0175">Coiled coil</keyword>
<evidence type="ECO:0000256" key="1">
    <source>
        <dbReference type="ARBA" id="ARBA00005405"/>
    </source>
</evidence>
<keyword evidence="2" id="KW-0217">Developmental protein</keyword>
<dbReference type="Proteomes" id="UP001604336">
    <property type="component" value="Unassembled WGS sequence"/>
</dbReference>
<dbReference type="PANTHER" id="PTHR33405">
    <property type="entry name" value="PROTEIN FLX-LIKE 2"/>
    <property type="match status" value="1"/>
</dbReference>
<feature type="coiled-coil region" evidence="6">
    <location>
        <begin position="181"/>
        <end position="215"/>
    </location>
</feature>
<dbReference type="InterPro" id="IPR040353">
    <property type="entry name" value="FLX/FLX-like"/>
</dbReference>
<evidence type="ECO:0000313" key="9">
    <source>
        <dbReference type="Proteomes" id="UP001604336"/>
    </source>
</evidence>
<evidence type="ECO:0000313" key="8">
    <source>
        <dbReference type="EMBL" id="KAL2519073.1"/>
    </source>
</evidence>
<keyword evidence="3" id="KW-0221">Differentiation</keyword>
<feature type="region of interest" description="Disordered" evidence="7">
    <location>
        <begin position="287"/>
        <end position="326"/>
    </location>
</feature>
<comment type="caution">
    <text evidence="8">The sequence shown here is derived from an EMBL/GenBank/DDBJ whole genome shotgun (WGS) entry which is preliminary data.</text>
</comment>
<evidence type="ECO:0000256" key="4">
    <source>
        <dbReference type="ARBA" id="ARBA00023054"/>
    </source>
</evidence>
<dbReference type="GO" id="GO:0030154">
    <property type="term" value="P:cell differentiation"/>
    <property type="evidence" value="ECO:0007669"/>
    <property type="project" value="UniProtKB-KW"/>
</dbReference>
<dbReference type="GO" id="GO:0009908">
    <property type="term" value="P:flower development"/>
    <property type="evidence" value="ECO:0007669"/>
    <property type="project" value="UniProtKB-KW"/>
</dbReference>
<name>A0ABD1U254_9LAMI</name>
<keyword evidence="9" id="KW-1185">Reference proteome</keyword>
<dbReference type="AlphaFoldDB" id="A0ABD1U254"/>
<keyword evidence="5" id="KW-0287">Flowering</keyword>
<evidence type="ECO:0000256" key="5">
    <source>
        <dbReference type="ARBA" id="ARBA00023089"/>
    </source>
</evidence>
<evidence type="ECO:0000256" key="3">
    <source>
        <dbReference type="ARBA" id="ARBA00022782"/>
    </source>
</evidence>
<evidence type="ECO:0000256" key="7">
    <source>
        <dbReference type="SAM" id="MobiDB-lite"/>
    </source>
</evidence>